<evidence type="ECO:0008006" key="3">
    <source>
        <dbReference type="Google" id="ProtNLM"/>
    </source>
</evidence>
<dbReference type="AlphaFoldDB" id="A0A5J4WV74"/>
<comment type="caution">
    <text evidence="1">The sequence shown here is derived from an EMBL/GenBank/DDBJ whole genome shotgun (WGS) entry which is preliminary data.</text>
</comment>
<organism evidence="1 2">
    <name type="scientific">Streblomastix strix</name>
    <dbReference type="NCBI Taxonomy" id="222440"/>
    <lineage>
        <taxon>Eukaryota</taxon>
        <taxon>Metamonada</taxon>
        <taxon>Preaxostyla</taxon>
        <taxon>Oxymonadida</taxon>
        <taxon>Streblomastigidae</taxon>
        <taxon>Streblomastix</taxon>
    </lineage>
</organism>
<evidence type="ECO:0000313" key="1">
    <source>
        <dbReference type="EMBL" id="KAA6398466.1"/>
    </source>
</evidence>
<dbReference type="EMBL" id="SNRW01000949">
    <property type="protein sequence ID" value="KAA6398466.1"/>
    <property type="molecule type" value="Genomic_DNA"/>
</dbReference>
<evidence type="ECO:0000313" key="2">
    <source>
        <dbReference type="Proteomes" id="UP000324800"/>
    </source>
</evidence>
<name>A0A5J4WV74_9EUKA</name>
<reference evidence="1 2" key="1">
    <citation type="submission" date="2019-03" db="EMBL/GenBank/DDBJ databases">
        <title>Single cell metagenomics reveals metabolic interactions within the superorganism composed of flagellate Streblomastix strix and complex community of Bacteroidetes bacteria on its surface.</title>
        <authorList>
            <person name="Treitli S.C."/>
            <person name="Kolisko M."/>
            <person name="Husnik F."/>
            <person name="Keeling P."/>
            <person name="Hampl V."/>
        </authorList>
    </citation>
    <scope>NUCLEOTIDE SEQUENCE [LARGE SCALE GENOMIC DNA]</scope>
    <source>
        <strain evidence="1">ST1C</strain>
    </source>
</reference>
<accession>A0A5J4WV74</accession>
<proteinExistence type="predicted"/>
<gene>
    <name evidence="1" type="ORF">EZS28_006004</name>
</gene>
<dbReference type="Proteomes" id="UP000324800">
    <property type="component" value="Unassembled WGS sequence"/>
</dbReference>
<sequence length="336" mass="36786">MIGQAEIKIIKGGDASIVENDQKGWISAIGGLELRMYGIKIITDQSKITIPIIYIEDSNSLLELNTITFSEIKLSPKDNPKGIVHINADNSQFVAQNCIFEEINIEGSSGNAIRLENNANSRITATITNCQFNNIKSIGDSNGQGGSALFAKLRDQSSLIIDNNCQFIQCISNKGNGGALFIDIDFESEFEFKINDGLIKDCHALSEQSGSENSLSGYGGGIFLTGNGDYNAQSEKLDLHGMKILDNSASNSGQSLFVAMTQLKELCRYGINGQYVKGDYDDQTSNLNELQGIPLDFNNFKDLSSKQIQQQQNHLQYYWSQIVILTGAIALNQKGL</sequence>
<protein>
    <recommendedName>
        <fullName evidence="3">Right handed beta helix domain-containing protein</fullName>
    </recommendedName>
</protein>